<dbReference type="STRING" id="1121485.GCA_000426485_00146"/>
<dbReference type="InterPro" id="IPR015797">
    <property type="entry name" value="NUDIX_hydrolase-like_dom_sf"/>
</dbReference>
<dbReference type="PROSITE" id="PS51462">
    <property type="entry name" value="NUDIX"/>
    <property type="match status" value="1"/>
</dbReference>
<dbReference type="InterPro" id="IPR036388">
    <property type="entry name" value="WH-like_DNA-bd_sf"/>
</dbReference>
<protein>
    <submittedName>
        <fullName evidence="2">NUDIX domain-containing protein</fullName>
    </submittedName>
</protein>
<dbReference type="InterPro" id="IPR036390">
    <property type="entry name" value="WH_DNA-bd_sf"/>
</dbReference>
<dbReference type="AlphaFoldDB" id="A0A4Y8LA86"/>
<feature type="domain" description="Nudix hydrolase" evidence="1">
    <location>
        <begin position="22"/>
        <end position="172"/>
    </location>
</feature>
<proteinExistence type="predicted"/>
<dbReference type="RefSeq" id="WP_134435365.1">
    <property type="nucleotide sequence ID" value="NZ_SOML01000001.1"/>
</dbReference>
<dbReference type="PANTHER" id="PTHR43736:SF4">
    <property type="entry name" value="SLR1690 PROTEIN"/>
    <property type="match status" value="1"/>
</dbReference>
<comment type="caution">
    <text evidence="2">The sequence shown here is derived from an EMBL/GenBank/DDBJ whole genome shotgun (WGS) entry which is preliminary data.</text>
</comment>
<dbReference type="OrthoDB" id="9786141at2"/>
<evidence type="ECO:0000259" key="1">
    <source>
        <dbReference type="PROSITE" id="PS51462"/>
    </source>
</evidence>
<sequence length="264" mass="30948">MTRLFKSGESLTYPTQEEYLDSISVDCVIFSFHEGEIKVLLNKLLKSENWMLPGGFVRVDENVDDAACRVLNIRTGLDDVFLKQFHLFGECNRLDFSDNKKFIEDLNMDADVAKWYLRRFVTMGYYALVEYTKVNLNVYHDVEELDWFSLNKLPNLYSDHRHIIDGAISSIRIQLGYVPVGFQLLPEKFTMPELRMVYEAIIGKELDRRNFQRKMLSVGLITKLEEKRKTGAHKAPYLYSFNKDRYAEAERSGMYLMSWSSSFF</sequence>
<dbReference type="CDD" id="cd18873">
    <property type="entry name" value="NUDIX_NadM_like"/>
    <property type="match status" value="1"/>
</dbReference>
<reference evidence="2 3" key="1">
    <citation type="submission" date="2019-03" db="EMBL/GenBank/DDBJ databases">
        <title>San Antonio Military Medical Center submission to MRSN (WRAIR), pending publication.</title>
        <authorList>
            <person name="Blyth D.M."/>
            <person name="Mccarthy S.L."/>
            <person name="Schall S.E."/>
            <person name="Stam J.A."/>
            <person name="Ong A.C."/>
            <person name="Mcgann P.T."/>
        </authorList>
    </citation>
    <scope>NUCLEOTIDE SEQUENCE [LARGE SCALE GENOMIC DNA]</scope>
    <source>
        <strain evidence="2 3">MRSN571793</strain>
    </source>
</reference>
<keyword evidence="3" id="KW-1185">Reference proteome</keyword>
<name>A0A4Y8LA86_9BACT</name>
<gene>
    <name evidence="2" type="ORF">E2605_02350</name>
</gene>
<dbReference type="InterPro" id="IPR000086">
    <property type="entry name" value="NUDIX_hydrolase_dom"/>
</dbReference>
<dbReference type="SUPFAM" id="SSF46785">
    <property type="entry name" value="Winged helix' DNA-binding domain"/>
    <property type="match status" value="1"/>
</dbReference>
<accession>A0A4Y8LA86</accession>
<organism evidence="2 3">
    <name type="scientific">Dysgonomonas capnocytophagoides</name>
    <dbReference type="NCBI Taxonomy" id="45254"/>
    <lineage>
        <taxon>Bacteria</taxon>
        <taxon>Pseudomonadati</taxon>
        <taxon>Bacteroidota</taxon>
        <taxon>Bacteroidia</taxon>
        <taxon>Bacteroidales</taxon>
        <taxon>Dysgonomonadaceae</taxon>
        <taxon>Dysgonomonas</taxon>
    </lineage>
</organism>
<evidence type="ECO:0000313" key="2">
    <source>
        <dbReference type="EMBL" id="TFD98948.1"/>
    </source>
</evidence>
<dbReference type="InterPro" id="IPR054105">
    <property type="entry name" value="WHD_NrtR"/>
</dbReference>
<dbReference type="Pfam" id="PF00293">
    <property type="entry name" value="NUDIX"/>
    <property type="match status" value="1"/>
</dbReference>
<dbReference type="PANTHER" id="PTHR43736">
    <property type="entry name" value="ADP-RIBOSE PYROPHOSPHATASE"/>
    <property type="match status" value="1"/>
</dbReference>
<dbReference type="Pfam" id="PF21906">
    <property type="entry name" value="WHD_NrtR"/>
    <property type="match status" value="1"/>
</dbReference>
<dbReference type="EMBL" id="SOML01000001">
    <property type="protein sequence ID" value="TFD98948.1"/>
    <property type="molecule type" value="Genomic_DNA"/>
</dbReference>
<dbReference type="Gene3D" id="1.10.10.10">
    <property type="entry name" value="Winged helix-like DNA-binding domain superfamily/Winged helix DNA-binding domain"/>
    <property type="match status" value="1"/>
</dbReference>
<evidence type="ECO:0000313" key="3">
    <source>
        <dbReference type="Proteomes" id="UP000297861"/>
    </source>
</evidence>
<dbReference type="Gene3D" id="3.90.79.10">
    <property type="entry name" value="Nucleoside Triphosphate Pyrophosphohydrolase"/>
    <property type="match status" value="1"/>
</dbReference>
<dbReference type="SUPFAM" id="SSF55811">
    <property type="entry name" value="Nudix"/>
    <property type="match status" value="1"/>
</dbReference>
<dbReference type="Proteomes" id="UP000297861">
    <property type="component" value="Unassembled WGS sequence"/>
</dbReference>